<dbReference type="RefSeq" id="WP_229725607.1">
    <property type="nucleotide sequence ID" value="NZ_BMGR01000020.1"/>
</dbReference>
<keyword evidence="2 6" id="KW-0349">Heme</keyword>
<proteinExistence type="predicted"/>
<evidence type="ECO:0000256" key="1">
    <source>
        <dbReference type="ARBA" id="ARBA00022448"/>
    </source>
</evidence>
<name>A0A917LHH9_9BACL</name>
<keyword evidence="9" id="KW-1185">Reference proteome</keyword>
<dbReference type="Pfam" id="PF13442">
    <property type="entry name" value="Cytochrome_CBB3"/>
    <property type="match status" value="1"/>
</dbReference>
<dbReference type="InterPro" id="IPR009056">
    <property type="entry name" value="Cyt_c-like_dom"/>
</dbReference>
<evidence type="ECO:0000256" key="6">
    <source>
        <dbReference type="PROSITE-ProRule" id="PRU00433"/>
    </source>
</evidence>
<reference evidence="8" key="2">
    <citation type="submission" date="2020-09" db="EMBL/GenBank/DDBJ databases">
        <authorList>
            <person name="Sun Q."/>
            <person name="Zhou Y."/>
        </authorList>
    </citation>
    <scope>NUCLEOTIDE SEQUENCE</scope>
    <source>
        <strain evidence="8">CGMCC 1.12987</strain>
    </source>
</reference>
<evidence type="ECO:0000256" key="5">
    <source>
        <dbReference type="ARBA" id="ARBA00023004"/>
    </source>
</evidence>
<evidence type="ECO:0000256" key="2">
    <source>
        <dbReference type="ARBA" id="ARBA00022617"/>
    </source>
</evidence>
<sequence>MKKKPIRIIGISMVSMILLFLLAGCGSKNYLDGPEEMMTVYRQSCLSCHGAELQGRVGPQSNLQKVGERRSESQIQQKIKQGGVIMPSFSDKLTEEEIEGLAAWLAEKK</sequence>
<dbReference type="AlphaFoldDB" id="A0A917LHH9"/>
<accession>A0A917LHH9</accession>
<reference evidence="8" key="1">
    <citation type="journal article" date="2014" name="Int. J. Syst. Evol. Microbiol.">
        <title>Complete genome sequence of Corynebacterium casei LMG S-19264T (=DSM 44701T), isolated from a smear-ripened cheese.</title>
        <authorList>
            <consortium name="US DOE Joint Genome Institute (JGI-PGF)"/>
            <person name="Walter F."/>
            <person name="Albersmeier A."/>
            <person name="Kalinowski J."/>
            <person name="Ruckert C."/>
        </authorList>
    </citation>
    <scope>NUCLEOTIDE SEQUENCE</scope>
    <source>
        <strain evidence="8">CGMCC 1.12987</strain>
    </source>
</reference>
<keyword evidence="5 6" id="KW-0408">Iron</keyword>
<evidence type="ECO:0000256" key="3">
    <source>
        <dbReference type="ARBA" id="ARBA00022723"/>
    </source>
</evidence>
<dbReference type="PROSITE" id="PS51007">
    <property type="entry name" value="CYTC"/>
    <property type="match status" value="1"/>
</dbReference>
<dbReference type="InterPro" id="IPR051811">
    <property type="entry name" value="Cytochrome_c550/c551-like"/>
</dbReference>
<dbReference type="GO" id="GO:0020037">
    <property type="term" value="F:heme binding"/>
    <property type="evidence" value="ECO:0007669"/>
    <property type="project" value="InterPro"/>
</dbReference>
<comment type="caution">
    <text evidence="8">The sequence shown here is derived from an EMBL/GenBank/DDBJ whole genome shotgun (WGS) entry which is preliminary data.</text>
</comment>
<feature type="domain" description="Cytochrome c" evidence="7">
    <location>
        <begin position="21"/>
        <end position="109"/>
    </location>
</feature>
<dbReference type="InterPro" id="IPR036909">
    <property type="entry name" value="Cyt_c-like_dom_sf"/>
</dbReference>
<keyword evidence="1" id="KW-0813">Transport</keyword>
<dbReference type="PANTHER" id="PTHR37823:SF4">
    <property type="entry name" value="MENAQUINOL-CYTOCHROME C REDUCTASE CYTOCHROME B_C SUBUNIT"/>
    <property type="match status" value="1"/>
</dbReference>
<evidence type="ECO:0000256" key="4">
    <source>
        <dbReference type="ARBA" id="ARBA00022982"/>
    </source>
</evidence>
<dbReference type="SUPFAM" id="SSF46626">
    <property type="entry name" value="Cytochrome c"/>
    <property type="match status" value="1"/>
</dbReference>
<keyword evidence="4" id="KW-0249">Electron transport</keyword>
<protein>
    <recommendedName>
        <fullName evidence="7">Cytochrome c domain-containing protein</fullName>
    </recommendedName>
</protein>
<dbReference type="PRINTS" id="PR00605">
    <property type="entry name" value="CYTCHROMECIC"/>
</dbReference>
<dbReference type="GO" id="GO:0009055">
    <property type="term" value="F:electron transfer activity"/>
    <property type="evidence" value="ECO:0007669"/>
    <property type="project" value="InterPro"/>
</dbReference>
<keyword evidence="3 6" id="KW-0479">Metal-binding</keyword>
<gene>
    <name evidence="8" type="ORF">GCM10010916_45980</name>
</gene>
<dbReference type="Gene3D" id="1.10.760.10">
    <property type="entry name" value="Cytochrome c-like domain"/>
    <property type="match status" value="1"/>
</dbReference>
<dbReference type="InterPro" id="IPR008168">
    <property type="entry name" value="Cyt_C_IC"/>
</dbReference>
<dbReference type="GO" id="GO:0005506">
    <property type="term" value="F:iron ion binding"/>
    <property type="evidence" value="ECO:0007669"/>
    <property type="project" value="InterPro"/>
</dbReference>
<organism evidence="8 9">
    <name type="scientific">Paenibacillus abyssi</name>
    <dbReference type="NCBI Taxonomy" id="1340531"/>
    <lineage>
        <taxon>Bacteria</taxon>
        <taxon>Bacillati</taxon>
        <taxon>Bacillota</taxon>
        <taxon>Bacilli</taxon>
        <taxon>Bacillales</taxon>
        <taxon>Paenibacillaceae</taxon>
        <taxon>Paenibacillus</taxon>
    </lineage>
</organism>
<dbReference type="Proteomes" id="UP000644756">
    <property type="component" value="Unassembled WGS sequence"/>
</dbReference>
<dbReference type="EMBL" id="BMGR01000020">
    <property type="protein sequence ID" value="GGG24243.1"/>
    <property type="molecule type" value="Genomic_DNA"/>
</dbReference>
<evidence type="ECO:0000313" key="9">
    <source>
        <dbReference type="Proteomes" id="UP000644756"/>
    </source>
</evidence>
<evidence type="ECO:0000259" key="7">
    <source>
        <dbReference type="PROSITE" id="PS51007"/>
    </source>
</evidence>
<dbReference type="PANTHER" id="PTHR37823">
    <property type="entry name" value="CYTOCHROME C-553-LIKE"/>
    <property type="match status" value="1"/>
</dbReference>
<dbReference type="PROSITE" id="PS51257">
    <property type="entry name" value="PROKAR_LIPOPROTEIN"/>
    <property type="match status" value="1"/>
</dbReference>
<evidence type="ECO:0000313" key="8">
    <source>
        <dbReference type="EMBL" id="GGG24243.1"/>
    </source>
</evidence>